<evidence type="ECO:0000256" key="1">
    <source>
        <dbReference type="SAM" id="MobiDB-lite"/>
    </source>
</evidence>
<keyword evidence="4" id="KW-1185">Reference proteome</keyword>
<evidence type="ECO:0000313" key="4">
    <source>
        <dbReference type="Proteomes" id="UP000663829"/>
    </source>
</evidence>
<protein>
    <submittedName>
        <fullName evidence="2">Uncharacterized protein</fullName>
    </submittedName>
</protein>
<organism evidence="2 4">
    <name type="scientific">Didymodactylos carnosus</name>
    <dbReference type="NCBI Taxonomy" id="1234261"/>
    <lineage>
        <taxon>Eukaryota</taxon>
        <taxon>Metazoa</taxon>
        <taxon>Spiralia</taxon>
        <taxon>Gnathifera</taxon>
        <taxon>Rotifera</taxon>
        <taxon>Eurotatoria</taxon>
        <taxon>Bdelloidea</taxon>
        <taxon>Philodinida</taxon>
        <taxon>Philodinidae</taxon>
        <taxon>Didymodactylos</taxon>
    </lineage>
</organism>
<dbReference type="AlphaFoldDB" id="A0A815ZX90"/>
<feature type="non-terminal residue" evidence="2">
    <location>
        <position position="45"/>
    </location>
</feature>
<comment type="caution">
    <text evidence="2">The sequence shown here is derived from an EMBL/GenBank/DDBJ whole genome shotgun (WGS) entry which is preliminary data.</text>
</comment>
<dbReference type="Proteomes" id="UP000663829">
    <property type="component" value="Unassembled WGS sequence"/>
</dbReference>
<name>A0A815ZX90_9BILA</name>
<accession>A0A815ZX90</accession>
<sequence>MVSHGNVVWYVGERGDHMTCLNQHQTLDDTALEDPDKTKSFELPQ</sequence>
<gene>
    <name evidence="2" type="ORF">GPM918_LOCUS41616</name>
    <name evidence="3" type="ORF">SRO942_LOCUS42699</name>
</gene>
<dbReference type="EMBL" id="CAJNOQ010033212">
    <property type="protein sequence ID" value="CAF1588823.1"/>
    <property type="molecule type" value="Genomic_DNA"/>
</dbReference>
<evidence type="ECO:0000313" key="3">
    <source>
        <dbReference type="EMBL" id="CAF4460020.1"/>
    </source>
</evidence>
<evidence type="ECO:0000313" key="2">
    <source>
        <dbReference type="EMBL" id="CAF1588823.1"/>
    </source>
</evidence>
<feature type="compositionally biased region" description="Basic and acidic residues" evidence="1">
    <location>
        <begin position="34"/>
        <end position="45"/>
    </location>
</feature>
<dbReference type="Proteomes" id="UP000681722">
    <property type="component" value="Unassembled WGS sequence"/>
</dbReference>
<proteinExistence type="predicted"/>
<feature type="region of interest" description="Disordered" evidence="1">
    <location>
        <begin position="26"/>
        <end position="45"/>
    </location>
</feature>
<reference evidence="2" key="1">
    <citation type="submission" date="2021-02" db="EMBL/GenBank/DDBJ databases">
        <authorList>
            <person name="Nowell W R."/>
        </authorList>
    </citation>
    <scope>NUCLEOTIDE SEQUENCE</scope>
</reference>
<dbReference type="EMBL" id="CAJOBC010099322">
    <property type="protein sequence ID" value="CAF4460020.1"/>
    <property type="molecule type" value="Genomic_DNA"/>
</dbReference>